<comment type="caution">
    <text evidence="1">The sequence shown here is derived from an EMBL/GenBank/DDBJ whole genome shotgun (WGS) entry which is preliminary data.</text>
</comment>
<dbReference type="EMBL" id="JAGTXO010000015">
    <property type="protein sequence ID" value="KAG8463732.1"/>
    <property type="molecule type" value="Genomic_DNA"/>
</dbReference>
<proteinExistence type="predicted"/>
<dbReference type="InterPro" id="IPR040415">
    <property type="entry name" value="SETD9"/>
</dbReference>
<dbReference type="PANTHER" id="PTHR33524:SF1">
    <property type="entry name" value="SET DOMAIN-CONTAINING PROTEIN"/>
    <property type="match status" value="1"/>
</dbReference>
<dbReference type="PANTHER" id="PTHR33524">
    <property type="entry name" value="C5ORF35"/>
    <property type="match status" value="1"/>
</dbReference>
<dbReference type="OrthoDB" id="442460at2759"/>
<dbReference type="Proteomes" id="UP000751190">
    <property type="component" value="Unassembled WGS sequence"/>
</dbReference>
<protein>
    <submittedName>
        <fullName evidence="1">Uncharacterized protein</fullName>
    </submittedName>
</protein>
<evidence type="ECO:0000313" key="1">
    <source>
        <dbReference type="EMBL" id="KAG8463732.1"/>
    </source>
</evidence>
<gene>
    <name evidence="1" type="ORF">KFE25_004005</name>
</gene>
<evidence type="ECO:0000313" key="2">
    <source>
        <dbReference type="Proteomes" id="UP000751190"/>
    </source>
</evidence>
<dbReference type="AlphaFoldDB" id="A0A8J6C6N8"/>
<organism evidence="1 2">
    <name type="scientific">Diacronema lutheri</name>
    <name type="common">Unicellular marine alga</name>
    <name type="synonym">Monochrysis lutheri</name>
    <dbReference type="NCBI Taxonomy" id="2081491"/>
    <lineage>
        <taxon>Eukaryota</taxon>
        <taxon>Haptista</taxon>
        <taxon>Haptophyta</taxon>
        <taxon>Pavlovophyceae</taxon>
        <taxon>Pavlovales</taxon>
        <taxon>Pavlovaceae</taxon>
        <taxon>Diacronema</taxon>
    </lineage>
</organism>
<sequence length="314" mass="34961">MFRPGWLARISRWRSGVSLLEEADMWRLYIVCRHRQEAQARGAPPPREFLSEILDGPPPPYSEQRALVHAELQMQALRQLRSEHDAVALARARDERKPPFTVVPAELKGRERRPQGGVRLVGRAQPGDLVCFFPGVVFTQRDVWHLPGGTDALADANAFAMHNGAIVSASHCHLLPREATANRLALGHEINHPRARTQPNVVPFGLEMEVATLRDELAPFLPNASFSAVASAAEAESRQSLDDMFRSSILSGDFAADSGDEACSTRSTLVMVALREICDEELCVNYRLNPRSGAPRPDWYEPVSALEEELRWST</sequence>
<reference evidence="1" key="1">
    <citation type="submission" date="2021-05" db="EMBL/GenBank/DDBJ databases">
        <title>The genome of the haptophyte Pavlova lutheri (Diacronema luteri, Pavlovales) - a model for lipid biosynthesis in eukaryotic algae.</title>
        <authorList>
            <person name="Hulatt C.J."/>
            <person name="Posewitz M.C."/>
        </authorList>
    </citation>
    <scope>NUCLEOTIDE SEQUENCE</scope>
    <source>
        <strain evidence="1">NIVA-4/92</strain>
    </source>
</reference>
<dbReference type="OMA" id="NAFAMHN"/>
<name>A0A8J6C6N8_DIALT</name>
<accession>A0A8J6C6N8</accession>
<keyword evidence="2" id="KW-1185">Reference proteome</keyword>